<name>A0ACC0ZHU6_9ROSI</name>
<accession>A0ACC0ZHU6</accession>
<keyword evidence="2" id="KW-1185">Reference proteome</keyword>
<dbReference type="EMBL" id="CM047736">
    <property type="protein sequence ID" value="KAJ0052614.1"/>
    <property type="molecule type" value="Genomic_DNA"/>
</dbReference>
<proteinExistence type="predicted"/>
<gene>
    <name evidence="1" type="ORF">Pint_01467</name>
</gene>
<reference evidence="2" key="1">
    <citation type="journal article" date="2023" name="G3 (Bethesda)">
        <title>Genome assembly and association tests identify interacting loci associated with vigor, precocity, and sex in interspecific pistachio rootstocks.</title>
        <authorList>
            <person name="Palmer W."/>
            <person name="Jacygrad E."/>
            <person name="Sagayaradj S."/>
            <person name="Cavanaugh K."/>
            <person name="Han R."/>
            <person name="Bertier L."/>
            <person name="Beede B."/>
            <person name="Kafkas S."/>
            <person name="Golino D."/>
            <person name="Preece J."/>
            <person name="Michelmore R."/>
        </authorList>
    </citation>
    <scope>NUCLEOTIDE SEQUENCE [LARGE SCALE GENOMIC DNA]</scope>
</reference>
<protein>
    <submittedName>
        <fullName evidence="1">Uncharacterized protein</fullName>
    </submittedName>
</protein>
<dbReference type="Proteomes" id="UP001163603">
    <property type="component" value="Chromosome 1"/>
</dbReference>
<organism evidence="1 2">
    <name type="scientific">Pistacia integerrima</name>
    <dbReference type="NCBI Taxonomy" id="434235"/>
    <lineage>
        <taxon>Eukaryota</taxon>
        <taxon>Viridiplantae</taxon>
        <taxon>Streptophyta</taxon>
        <taxon>Embryophyta</taxon>
        <taxon>Tracheophyta</taxon>
        <taxon>Spermatophyta</taxon>
        <taxon>Magnoliopsida</taxon>
        <taxon>eudicotyledons</taxon>
        <taxon>Gunneridae</taxon>
        <taxon>Pentapetalae</taxon>
        <taxon>rosids</taxon>
        <taxon>malvids</taxon>
        <taxon>Sapindales</taxon>
        <taxon>Anacardiaceae</taxon>
        <taxon>Pistacia</taxon>
    </lineage>
</organism>
<evidence type="ECO:0000313" key="1">
    <source>
        <dbReference type="EMBL" id="KAJ0052614.1"/>
    </source>
</evidence>
<comment type="caution">
    <text evidence="1">The sequence shown here is derived from an EMBL/GenBank/DDBJ whole genome shotgun (WGS) entry which is preliminary data.</text>
</comment>
<sequence>MEASSSCKGEGRCVVAKIQEVLSSSSNAIQRGRCCHRRAREKGGASSLKSSEGGIAVVEQGRREVRYRRNPAREVLPSSSKGLRESGVGRLN</sequence>
<evidence type="ECO:0000313" key="2">
    <source>
        <dbReference type="Proteomes" id="UP001163603"/>
    </source>
</evidence>